<dbReference type="InterPro" id="IPR050979">
    <property type="entry name" value="LD-transpeptidase"/>
</dbReference>
<dbReference type="Pfam" id="PF03734">
    <property type="entry name" value="YkuD"/>
    <property type="match status" value="1"/>
</dbReference>
<keyword evidence="4 6" id="KW-0573">Peptidoglycan synthesis</keyword>
<reference evidence="10" key="1">
    <citation type="journal article" date="2021" name="PeerJ">
        <title>Extensive microbial diversity within the chicken gut microbiome revealed by metagenomics and culture.</title>
        <authorList>
            <person name="Gilroy R."/>
            <person name="Ravi A."/>
            <person name="Getino M."/>
            <person name="Pursley I."/>
            <person name="Horton D.L."/>
            <person name="Alikhan N.F."/>
            <person name="Baker D."/>
            <person name="Gharbi K."/>
            <person name="Hall N."/>
            <person name="Watson M."/>
            <person name="Adriaenssens E.M."/>
            <person name="Foster-Nyarko E."/>
            <person name="Jarju S."/>
            <person name="Secka A."/>
            <person name="Antonio M."/>
            <person name="Oren A."/>
            <person name="Chaudhuri R.R."/>
            <person name="La Ragione R."/>
            <person name="Hildebrand F."/>
            <person name="Pallen M.J."/>
        </authorList>
    </citation>
    <scope>NUCLEOTIDE SEQUENCE</scope>
    <source>
        <strain evidence="10">ChiHjej13B12-9602</strain>
    </source>
</reference>
<evidence type="ECO:0000256" key="1">
    <source>
        <dbReference type="ARBA" id="ARBA00004752"/>
    </source>
</evidence>
<evidence type="ECO:0000256" key="4">
    <source>
        <dbReference type="ARBA" id="ARBA00022984"/>
    </source>
</evidence>
<dbReference type="Pfam" id="PF12229">
    <property type="entry name" value="PG_binding_4"/>
    <property type="match status" value="1"/>
</dbReference>
<dbReference type="InterPro" id="IPR005490">
    <property type="entry name" value="LD_TPept_cat_dom"/>
</dbReference>
<dbReference type="Proteomes" id="UP000753256">
    <property type="component" value="Unassembled WGS sequence"/>
</dbReference>
<dbReference type="EMBL" id="DYUZ01000026">
    <property type="protein sequence ID" value="HJG37421.1"/>
    <property type="molecule type" value="Genomic_DNA"/>
</dbReference>
<dbReference type="SUPFAM" id="SSF143985">
    <property type="entry name" value="L,D-transpeptidase pre-catalytic domain-like"/>
    <property type="match status" value="1"/>
</dbReference>
<dbReference type="InterPro" id="IPR022029">
    <property type="entry name" value="YoaR-like_PG-bd"/>
</dbReference>
<dbReference type="RefSeq" id="WP_273190228.1">
    <property type="nucleotide sequence ID" value="NZ_DYUZ01000026.1"/>
</dbReference>
<evidence type="ECO:0000256" key="3">
    <source>
        <dbReference type="ARBA" id="ARBA00022960"/>
    </source>
</evidence>
<keyword evidence="8" id="KW-0472">Membrane</keyword>
<protein>
    <submittedName>
        <fullName evidence="10">L,D-transpeptidase/peptidoglycan binding protein</fullName>
    </submittedName>
</protein>
<dbReference type="GO" id="GO:0071555">
    <property type="term" value="P:cell wall organization"/>
    <property type="evidence" value="ECO:0007669"/>
    <property type="project" value="UniProtKB-UniRule"/>
</dbReference>
<dbReference type="GO" id="GO:0018104">
    <property type="term" value="P:peptidoglycan-protein cross-linking"/>
    <property type="evidence" value="ECO:0007669"/>
    <property type="project" value="TreeGrafter"/>
</dbReference>
<dbReference type="GO" id="GO:0071972">
    <property type="term" value="F:peptidoglycan L,D-transpeptidase activity"/>
    <property type="evidence" value="ECO:0007669"/>
    <property type="project" value="TreeGrafter"/>
</dbReference>
<keyword evidence="3 6" id="KW-0133">Cell shape</keyword>
<evidence type="ECO:0000256" key="8">
    <source>
        <dbReference type="SAM" id="Phobius"/>
    </source>
</evidence>
<feature type="transmembrane region" description="Helical" evidence="8">
    <location>
        <begin position="66"/>
        <end position="90"/>
    </location>
</feature>
<feature type="active site" description="Nucleophile" evidence="6">
    <location>
        <position position="524"/>
    </location>
</feature>
<dbReference type="Gene3D" id="2.40.440.10">
    <property type="entry name" value="L,D-transpeptidase catalytic domain-like"/>
    <property type="match status" value="1"/>
</dbReference>
<feature type="domain" description="L,D-TPase catalytic" evidence="9">
    <location>
        <begin position="416"/>
        <end position="548"/>
    </location>
</feature>
<dbReference type="InterPro" id="IPR038063">
    <property type="entry name" value="Transpep_catalytic_dom"/>
</dbReference>
<evidence type="ECO:0000256" key="2">
    <source>
        <dbReference type="ARBA" id="ARBA00022679"/>
    </source>
</evidence>
<dbReference type="AlphaFoldDB" id="A0A921IVR6"/>
<dbReference type="GO" id="GO:0005576">
    <property type="term" value="C:extracellular region"/>
    <property type="evidence" value="ECO:0007669"/>
    <property type="project" value="TreeGrafter"/>
</dbReference>
<proteinExistence type="predicted"/>
<keyword evidence="2" id="KW-0808">Transferase</keyword>
<dbReference type="SUPFAM" id="SSF141523">
    <property type="entry name" value="L,D-transpeptidase catalytic domain-like"/>
    <property type="match status" value="1"/>
</dbReference>
<dbReference type="CDD" id="cd16913">
    <property type="entry name" value="YkuD_like"/>
    <property type="match status" value="1"/>
</dbReference>
<sequence length="549" mass="58957">MPLPDDTSRSSVTAPLPVKPGGGHFASKDNASSRTTNDDGRSVNAPKPFRVPELEPRRRGKLWRRLLIGLVLLIVIVYGAGVVIFSNIYYPGTTIAGADVSLVNAGSAEARIRSAVNRYTLTIEGSGFSWQYAPENADALISASAAAEAVLAQNEPFKWPIMLYEALTSANEQTASTSLDLGAEPDFSLFSSDFDQAAFEESLGAAIDAFNGGRSGTFDAASAFDGEQGAFTVERARSNEKLNRENVIALAELALSRLDATASLDALGTDAFVPLNGNIDDEQLESVCDSANQLLGTQVTFQMGGTEVASIDSSTVAQWIVFDESLTPSIDQEAVATWAQDLAKSLTTVGTERTYTREDGKEVTVSGGTFGWSVDTEAFSQLVLDAVTQKQTGSIDVPTSREGDRYAGAGARDWGSYIDIDISEQHARYYDANGNVLWESNVITGNPNQGNSTPTGVYWLRARSRDVTLIGKKDPETGEPEYETPVSYWMPFIGSVVGLHDASWQSEASFNDRNAFRSVGSHGCVNLPPAKAQELFEMVSVGVCVVVHY</sequence>
<evidence type="ECO:0000259" key="9">
    <source>
        <dbReference type="PROSITE" id="PS52029"/>
    </source>
</evidence>
<dbReference type="GO" id="GO:0016740">
    <property type="term" value="F:transferase activity"/>
    <property type="evidence" value="ECO:0007669"/>
    <property type="project" value="UniProtKB-KW"/>
</dbReference>
<feature type="active site" description="Proton donor/acceptor" evidence="6">
    <location>
        <position position="500"/>
    </location>
</feature>
<dbReference type="PANTHER" id="PTHR30582:SF33">
    <property type="entry name" value="EXPORTED PROTEIN"/>
    <property type="match status" value="1"/>
</dbReference>
<comment type="caution">
    <text evidence="10">The sequence shown here is derived from an EMBL/GenBank/DDBJ whole genome shotgun (WGS) entry which is preliminary data.</text>
</comment>
<gene>
    <name evidence="10" type="ORF">K8V70_06115</name>
</gene>
<keyword evidence="8" id="KW-1133">Transmembrane helix</keyword>
<organism evidence="10 11">
    <name type="scientific">Enorma phocaeensis</name>
    <dbReference type="NCBI Taxonomy" id="1871019"/>
    <lineage>
        <taxon>Bacteria</taxon>
        <taxon>Bacillati</taxon>
        <taxon>Actinomycetota</taxon>
        <taxon>Coriobacteriia</taxon>
        <taxon>Coriobacteriales</taxon>
        <taxon>Coriobacteriaceae</taxon>
        <taxon>Enorma</taxon>
    </lineage>
</organism>
<evidence type="ECO:0000313" key="10">
    <source>
        <dbReference type="EMBL" id="HJG37421.1"/>
    </source>
</evidence>
<dbReference type="GO" id="GO:0008360">
    <property type="term" value="P:regulation of cell shape"/>
    <property type="evidence" value="ECO:0007669"/>
    <property type="project" value="UniProtKB-UniRule"/>
</dbReference>
<evidence type="ECO:0000256" key="5">
    <source>
        <dbReference type="ARBA" id="ARBA00023316"/>
    </source>
</evidence>
<dbReference type="PROSITE" id="PS52029">
    <property type="entry name" value="LD_TPASE"/>
    <property type="match status" value="1"/>
</dbReference>
<dbReference type="InterPro" id="IPR038054">
    <property type="entry name" value="LD_TPept-like_central_sf"/>
</dbReference>
<evidence type="ECO:0000256" key="7">
    <source>
        <dbReference type="SAM" id="MobiDB-lite"/>
    </source>
</evidence>
<reference evidence="10" key="2">
    <citation type="submission" date="2021-09" db="EMBL/GenBank/DDBJ databases">
        <authorList>
            <person name="Gilroy R."/>
        </authorList>
    </citation>
    <scope>NUCLEOTIDE SEQUENCE</scope>
    <source>
        <strain evidence="10">ChiHjej13B12-9602</strain>
    </source>
</reference>
<dbReference type="PANTHER" id="PTHR30582">
    <property type="entry name" value="L,D-TRANSPEPTIDASE"/>
    <property type="match status" value="1"/>
</dbReference>
<feature type="region of interest" description="Disordered" evidence="7">
    <location>
        <begin position="1"/>
        <end position="49"/>
    </location>
</feature>
<keyword evidence="5 6" id="KW-0961">Cell wall biogenesis/degradation</keyword>
<name>A0A921IVR6_9ACTN</name>
<accession>A0A921IVR6</accession>
<comment type="pathway">
    <text evidence="1 6">Cell wall biogenesis; peptidoglycan biosynthesis.</text>
</comment>
<evidence type="ECO:0000313" key="11">
    <source>
        <dbReference type="Proteomes" id="UP000753256"/>
    </source>
</evidence>
<keyword evidence="8" id="KW-0812">Transmembrane</keyword>
<dbReference type="Gene3D" id="3.10.20.800">
    <property type="match status" value="1"/>
</dbReference>
<evidence type="ECO:0000256" key="6">
    <source>
        <dbReference type="PROSITE-ProRule" id="PRU01373"/>
    </source>
</evidence>